<dbReference type="Gene3D" id="3.40.50.720">
    <property type="entry name" value="NAD(P)-binding Rossmann-like Domain"/>
    <property type="match status" value="1"/>
</dbReference>
<dbReference type="Pfam" id="PF01370">
    <property type="entry name" value="Epimerase"/>
    <property type="match status" value="1"/>
</dbReference>
<dbReference type="AlphaFoldDB" id="A0A382EJS1"/>
<dbReference type="InterPro" id="IPR036291">
    <property type="entry name" value="NAD(P)-bd_dom_sf"/>
</dbReference>
<evidence type="ECO:0000313" key="2">
    <source>
        <dbReference type="EMBL" id="SVB50163.1"/>
    </source>
</evidence>
<proteinExistence type="predicted"/>
<gene>
    <name evidence="2" type="ORF">METZ01_LOCUS203017</name>
</gene>
<dbReference type="InterPro" id="IPR050177">
    <property type="entry name" value="Lipid_A_modif_metabolic_enz"/>
</dbReference>
<feature type="non-terminal residue" evidence="2">
    <location>
        <position position="167"/>
    </location>
</feature>
<sequence length="167" mass="18835">MKTLVTGGAGFIGTNLIKRLLKDGHSVVSLDNYSTGKKENHQKGCNYWTYDLTDKYCPVLEVDEYEVIFHLAALPRIQPSFDNPKSTFNSNVISTLTILERARRTMTPVVYAGSSSVHGNKYANPYTCTKWLGEEVCNMYSNVYELPVTICRFYNVYGHHQASDGAY</sequence>
<name>A0A382EJS1_9ZZZZ</name>
<dbReference type="EMBL" id="UINC01044557">
    <property type="protein sequence ID" value="SVB50163.1"/>
    <property type="molecule type" value="Genomic_DNA"/>
</dbReference>
<dbReference type="PANTHER" id="PTHR43245:SF13">
    <property type="entry name" value="UDP-D-APIOSE_UDP-D-XYLOSE SYNTHASE 2"/>
    <property type="match status" value="1"/>
</dbReference>
<accession>A0A382EJS1</accession>
<evidence type="ECO:0000259" key="1">
    <source>
        <dbReference type="Pfam" id="PF01370"/>
    </source>
</evidence>
<dbReference type="PANTHER" id="PTHR43245">
    <property type="entry name" value="BIFUNCTIONAL POLYMYXIN RESISTANCE PROTEIN ARNA"/>
    <property type="match status" value="1"/>
</dbReference>
<reference evidence="2" key="1">
    <citation type="submission" date="2018-05" db="EMBL/GenBank/DDBJ databases">
        <authorList>
            <person name="Lanie J.A."/>
            <person name="Ng W.-L."/>
            <person name="Kazmierczak K.M."/>
            <person name="Andrzejewski T.M."/>
            <person name="Davidsen T.M."/>
            <person name="Wayne K.J."/>
            <person name="Tettelin H."/>
            <person name="Glass J.I."/>
            <person name="Rusch D."/>
            <person name="Podicherti R."/>
            <person name="Tsui H.-C.T."/>
            <person name="Winkler M.E."/>
        </authorList>
    </citation>
    <scope>NUCLEOTIDE SEQUENCE</scope>
</reference>
<dbReference type="SUPFAM" id="SSF51735">
    <property type="entry name" value="NAD(P)-binding Rossmann-fold domains"/>
    <property type="match status" value="1"/>
</dbReference>
<feature type="domain" description="NAD-dependent epimerase/dehydratase" evidence="1">
    <location>
        <begin position="4"/>
        <end position="160"/>
    </location>
</feature>
<dbReference type="InterPro" id="IPR001509">
    <property type="entry name" value="Epimerase_deHydtase"/>
</dbReference>
<protein>
    <recommendedName>
        <fullName evidence="1">NAD-dependent epimerase/dehydratase domain-containing protein</fullName>
    </recommendedName>
</protein>
<organism evidence="2">
    <name type="scientific">marine metagenome</name>
    <dbReference type="NCBI Taxonomy" id="408172"/>
    <lineage>
        <taxon>unclassified sequences</taxon>
        <taxon>metagenomes</taxon>
        <taxon>ecological metagenomes</taxon>
    </lineage>
</organism>